<organism evidence="1 2">
    <name type="scientific">Paenibacillus sambharensis</name>
    <dbReference type="NCBI Taxonomy" id="1803190"/>
    <lineage>
        <taxon>Bacteria</taxon>
        <taxon>Bacillati</taxon>
        <taxon>Bacillota</taxon>
        <taxon>Bacilli</taxon>
        <taxon>Bacillales</taxon>
        <taxon>Paenibacillaceae</taxon>
        <taxon>Paenibacillus</taxon>
    </lineage>
</organism>
<comment type="caution">
    <text evidence="1">The sequence shown here is derived from an EMBL/GenBank/DDBJ whole genome shotgun (WGS) entry which is preliminary data.</text>
</comment>
<dbReference type="Proteomes" id="UP000249522">
    <property type="component" value="Unassembled WGS sequence"/>
</dbReference>
<gene>
    <name evidence="1" type="ORF">DNH61_11735</name>
</gene>
<dbReference type="AlphaFoldDB" id="A0A2W1LL51"/>
<dbReference type="RefSeq" id="WP_111146853.1">
    <property type="nucleotide sequence ID" value="NZ_QKRB01000044.1"/>
</dbReference>
<protein>
    <submittedName>
        <fullName evidence="1">Uncharacterized protein</fullName>
    </submittedName>
</protein>
<keyword evidence="2" id="KW-1185">Reference proteome</keyword>
<dbReference type="EMBL" id="QKRB01000044">
    <property type="protein sequence ID" value="PZD95224.1"/>
    <property type="molecule type" value="Genomic_DNA"/>
</dbReference>
<name>A0A2W1LL51_9BACL</name>
<evidence type="ECO:0000313" key="2">
    <source>
        <dbReference type="Proteomes" id="UP000249522"/>
    </source>
</evidence>
<evidence type="ECO:0000313" key="1">
    <source>
        <dbReference type="EMBL" id="PZD95224.1"/>
    </source>
</evidence>
<reference evidence="1 2" key="1">
    <citation type="submission" date="2018-06" db="EMBL/GenBank/DDBJ databases">
        <title>Paenibacillus imtechensis sp. nov.</title>
        <authorList>
            <person name="Pinnaka A.K."/>
            <person name="Singh H."/>
            <person name="Kaur M."/>
        </authorList>
    </citation>
    <scope>NUCLEOTIDE SEQUENCE [LARGE SCALE GENOMIC DNA]</scope>
    <source>
        <strain evidence="1 2">SMB1</strain>
    </source>
</reference>
<sequence>MDIVVIVAGLTAIFVVREYIHYKSDERKDALISELTDKLKASSFTEYREAKQEPQTVLYEPVSNDDRDLYERELQANKM</sequence>
<accession>A0A2W1LL51</accession>
<proteinExistence type="predicted"/>